<organism evidence="3 4">
    <name type="scientific">Corynebacterium atypicum</name>
    <dbReference type="NCBI Taxonomy" id="191610"/>
    <lineage>
        <taxon>Bacteria</taxon>
        <taxon>Bacillati</taxon>
        <taxon>Actinomycetota</taxon>
        <taxon>Actinomycetes</taxon>
        <taxon>Mycobacteriales</taxon>
        <taxon>Corynebacteriaceae</taxon>
        <taxon>Corynebacterium</taxon>
    </lineage>
</organism>
<dbReference type="InterPro" id="IPR012914">
    <property type="entry name" value="PucR_dom"/>
</dbReference>
<evidence type="ECO:0000259" key="1">
    <source>
        <dbReference type="Pfam" id="PF07905"/>
    </source>
</evidence>
<accession>A0ABN4DDJ9</accession>
<gene>
    <name evidence="3" type="ORF">CATYP_07015</name>
</gene>
<sequence length="456" mass="48669">MLTVGVRFSAKTESFAEYIDNLVAAKVAALGFGEGLEFDEVPQQLLDAAAKRGLPVLKIPRQTAFLSVTQAVATERVNRAQRRHDALARVQAEAEELLLRSPRDGKPEGALRTVLDLICARLEVSAAIARADGSVVTTTDPAGSQQACNAVAESAPKAAPGTGAAVTDQLHIHPRAWSMSIGENRIFVFAEPLRRASGGAELQLIVAATRPLKADKRAVVKNIAAVASIFLMATVPSAATGQLALSCVVADPGRIGKARRRLMDWAGEKKVWLIAAEAERSEQVHDLAPGAIWIRVDKEASSWWLGLSRNPPQRPARPVVAACSGPVDVAECSAELVEKLICAARTVGPGEEFPAPGGVLGWALNPEIARATRLRLAEVTALFEGADPEIFRAVRAYVATGGSMTGAAGLLGVHRHTLRHRLDQAARRGLDLNDPARQAELFVLLATHGQLDYRLR</sequence>
<dbReference type="Gene3D" id="1.10.10.2840">
    <property type="entry name" value="PucR C-terminal helix-turn-helix domain"/>
    <property type="match status" value="1"/>
</dbReference>
<dbReference type="Pfam" id="PF07905">
    <property type="entry name" value="PucR"/>
    <property type="match status" value="1"/>
</dbReference>
<dbReference type="Pfam" id="PF13556">
    <property type="entry name" value="HTH_30"/>
    <property type="match status" value="1"/>
</dbReference>
<reference evidence="3 4" key="1">
    <citation type="submission" date="2014-07" db="EMBL/GenBank/DDBJ databases">
        <title>Complete genome sequence of Corynebacterium atypicum DSM 44849: identifiction of the mycolic acid biosynthesis genes.</title>
        <authorList>
            <person name="Tippelt A."/>
            <person name="Mollmann S."/>
            <person name="Albersmeier A."/>
            <person name="Jaenicke S."/>
            <person name="Ruckert C."/>
            <person name="Tauch A."/>
        </authorList>
    </citation>
    <scope>NUCLEOTIDE SEQUENCE [LARGE SCALE GENOMIC DNA]</scope>
    <source>
        <strain evidence="3 4">R2070</strain>
    </source>
</reference>
<evidence type="ECO:0008006" key="5">
    <source>
        <dbReference type="Google" id="ProtNLM"/>
    </source>
</evidence>
<protein>
    <recommendedName>
        <fullName evidence="5">PucR C-terminal helix-turn-helix domain-containing protein</fullName>
    </recommendedName>
</protein>
<feature type="domain" description="PucR C-terminal helix-turn-helix" evidence="2">
    <location>
        <begin position="392"/>
        <end position="445"/>
    </location>
</feature>
<dbReference type="InterPro" id="IPR025736">
    <property type="entry name" value="PucR_C-HTH_dom"/>
</dbReference>
<feature type="domain" description="Purine catabolism PurC-like" evidence="1">
    <location>
        <begin position="1"/>
        <end position="74"/>
    </location>
</feature>
<dbReference type="Proteomes" id="UP000028504">
    <property type="component" value="Chromosome"/>
</dbReference>
<evidence type="ECO:0000259" key="2">
    <source>
        <dbReference type="Pfam" id="PF13556"/>
    </source>
</evidence>
<keyword evidence="4" id="KW-1185">Reference proteome</keyword>
<evidence type="ECO:0000313" key="3">
    <source>
        <dbReference type="EMBL" id="AIG64385.1"/>
    </source>
</evidence>
<evidence type="ECO:0000313" key="4">
    <source>
        <dbReference type="Proteomes" id="UP000028504"/>
    </source>
</evidence>
<dbReference type="EMBL" id="CP008944">
    <property type="protein sequence ID" value="AIG64385.1"/>
    <property type="molecule type" value="Genomic_DNA"/>
</dbReference>
<proteinExistence type="predicted"/>
<name>A0ABN4DDJ9_9CORY</name>
<dbReference type="InterPro" id="IPR042070">
    <property type="entry name" value="PucR_C-HTH_sf"/>
</dbReference>